<evidence type="ECO:0000313" key="2">
    <source>
        <dbReference type="EMBL" id="PMD14339.1"/>
    </source>
</evidence>
<protein>
    <submittedName>
        <fullName evidence="2">Uncharacterized protein</fullName>
    </submittedName>
</protein>
<feature type="compositionally biased region" description="Basic and acidic residues" evidence="1">
    <location>
        <begin position="66"/>
        <end position="75"/>
    </location>
</feature>
<dbReference type="Proteomes" id="UP000235672">
    <property type="component" value="Unassembled WGS sequence"/>
</dbReference>
<keyword evidence="3" id="KW-1185">Reference proteome</keyword>
<accession>A0A2J6PK31</accession>
<dbReference type="AlphaFoldDB" id="A0A2J6PK31"/>
<name>A0A2J6PK31_9HELO</name>
<dbReference type="EMBL" id="KZ613523">
    <property type="protein sequence ID" value="PMD14339.1"/>
    <property type="molecule type" value="Genomic_DNA"/>
</dbReference>
<gene>
    <name evidence="2" type="ORF">NA56DRAFT_664873</name>
</gene>
<organism evidence="2 3">
    <name type="scientific">Hyaloscypha hepaticicola</name>
    <dbReference type="NCBI Taxonomy" id="2082293"/>
    <lineage>
        <taxon>Eukaryota</taxon>
        <taxon>Fungi</taxon>
        <taxon>Dikarya</taxon>
        <taxon>Ascomycota</taxon>
        <taxon>Pezizomycotina</taxon>
        <taxon>Leotiomycetes</taxon>
        <taxon>Helotiales</taxon>
        <taxon>Hyaloscyphaceae</taxon>
        <taxon>Hyaloscypha</taxon>
    </lineage>
</organism>
<sequence>MQKKKNKKGVRLNLCSESNKNTIDCYSPVQVVKARLFQEQKEVEKEAEEKRKYDNRVKRAANALKNAKEREEKQARAAVRQLVKDLKKANPAAKKSSKAHAKSVGTTPKKNVSAVPKARKAPVKARVPPKSPAKRLAKAPIEEVVVSGVAGTSASGRTIRLPQRFRENN</sequence>
<reference evidence="2 3" key="1">
    <citation type="submission" date="2016-05" db="EMBL/GenBank/DDBJ databases">
        <title>A degradative enzymes factory behind the ericoid mycorrhizal symbiosis.</title>
        <authorList>
            <consortium name="DOE Joint Genome Institute"/>
            <person name="Martino E."/>
            <person name="Morin E."/>
            <person name="Grelet G."/>
            <person name="Kuo A."/>
            <person name="Kohler A."/>
            <person name="Daghino S."/>
            <person name="Barry K."/>
            <person name="Choi C."/>
            <person name="Cichocki N."/>
            <person name="Clum A."/>
            <person name="Copeland A."/>
            <person name="Hainaut M."/>
            <person name="Haridas S."/>
            <person name="Labutti K."/>
            <person name="Lindquist E."/>
            <person name="Lipzen A."/>
            <person name="Khouja H.-R."/>
            <person name="Murat C."/>
            <person name="Ohm R."/>
            <person name="Olson A."/>
            <person name="Spatafora J."/>
            <person name="Veneault-Fourrey C."/>
            <person name="Henrissat B."/>
            <person name="Grigoriev I."/>
            <person name="Martin F."/>
            <person name="Perotto S."/>
        </authorList>
    </citation>
    <scope>NUCLEOTIDE SEQUENCE [LARGE SCALE GENOMIC DNA]</scope>
    <source>
        <strain evidence="2 3">UAMH 7357</strain>
    </source>
</reference>
<feature type="region of interest" description="Disordered" evidence="1">
    <location>
        <begin position="65"/>
        <end position="137"/>
    </location>
</feature>
<evidence type="ECO:0000313" key="3">
    <source>
        <dbReference type="Proteomes" id="UP000235672"/>
    </source>
</evidence>
<evidence type="ECO:0000256" key="1">
    <source>
        <dbReference type="SAM" id="MobiDB-lite"/>
    </source>
</evidence>
<proteinExistence type="predicted"/>